<gene>
    <name evidence="1" type="ORF">METZ01_LOCUS379761</name>
</gene>
<reference evidence="1" key="1">
    <citation type="submission" date="2018-05" db="EMBL/GenBank/DDBJ databases">
        <authorList>
            <person name="Lanie J.A."/>
            <person name="Ng W.-L."/>
            <person name="Kazmierczak K.M."/>
            <person name="Andrzejewski T.M."/>
            <person name="Davidsen T.M."/>
            <person name="Wayne K.J."/>
            <person name="Tettelin H."/>
            <person name="Glass J.I."/>
            <person name="Rusch D."/>
            <person name="Podicherti R."/>
            <person name="Tsui H.-C.T."/>
            <person name="Winkler M.E."/>
        </authorList>
    </citation>
    <scope>NUCLEOTIDE SEQUENCE</scope>
</reference>
<evidence type="ECO:0000313" key="1">
    <source>
        <dbReference type="EMBL" id="SVD26907.1"/>
    </source>
</evidence>
<feature type="non-terminal residue" evidence="1">
    <location>
        <position position="33"/>
    </location>
</feature>
<organism evidence="1">
    <name type="scientific">marine metagenome</name>
    <dbReference type="NCBI Taxonomy" id="408172"/>
    <lineage>
        <taxon>unclassified sequences</taxon>
        <taxon>metagenomes</taxon>
        <taxon>ecological metagenomes</taxon>
    </lineage>
</organism>
<sequence>MALTILLPGFSPHIKKSVFFDIELNIFAPSFTA</sequence>
<protein>
    <submittedName>
        <fullName evidence="1">Uncharacterized protein</fullName>
    </submittedName>
</protein>
<dbReference type="EMBL" id="UINC01140008">
    <property type="protein sequence ID" value="SVD26907.1"/>
    <property type="molecule type" value="Genomic_DNA"/>
</dbReference>
<accession>A0A382TYY2</accession>
<name>A0A382TYY2_9ZZZZ</name>
<dbReference type="AlphaFoldDB" id="A0A382TYY2"/>
<proteinExistence type="predicted"/>